<dbReference type="STRING" id="1108050.A0A0B7FP40"/>
<dbReference type="GO" id="GO:1990904">
    <property type="term" value="C:ribonucleoprotein complex"/>
    <property type="evidence" value="ECO:0007669"/>
    <property type="project" value="UniProtKB-KW"/>
</dbReference>
<evidence type="ECO:0000256" key="3">
    <source>
        <dbReference type="ARBA" id="ARBA00023274"/>
    </source>
</evidence>
<dbReference type="Gene3D" id="2.30.30.30">
    <property type="match status" value="1"/>
</dbReference>
<reference evidence="4 5" key="1">
    <citation type="submission" date="2014-11" db="EMBL/GenBank/DDBJ databases">
        <authorList>
            <person name="Wibberg Daniel"/>
        </authorList>
    </citation>
    <scope>NUCLEOTIDE SEQUENCE [LARGE SCALE GENOMIC DNA]</scope>
    <source>
        <strain evidence="4">Rhizoctonia solani AG1-IB 7/3/14</strain>
    </source>
</reference>
<dbReference type="InterPro" id="IPR014722">
    <property type="entry name" value="Rib_uL2_dom2"/>
</dbReference>
<dbReference type="GO" id="GO:0003723">
    <property type="term" value="F:RNA binding"/>
    <property type="evidence" value="ECO:0007669"/>
    <property type="project" value="InterPro"/>
</dbReference>
<dbReference type="Proteomes" id="UP000059188">
    <property type="component" value="Unassembled WGS sequence"/>
</dbReference>
<name>A0A0B7FP40_THACB</name>
<evidence type="ECO:0000313" key="4">
    <source>
        <dbReference type="EMBL" id="CEL59460.1"/>
    </source>
</evidence>
<accession>A0A0B7FP40</accession>
<dbReference type="CDD" id="cd06089">
    <property type="entry name" value="KOW_RPL26"/>
    <property type="match status" value="1"/>
</dbReference>
<evidence type="ECO:0000256" key="2">
    <source>
        <dbReference type="ARBA" id="ARBA00022980"/>
    </source>
</evidence>
<proteinExistence type="inferred from homology"/>
<gene>
    <name evidence="4" type="ORF">RSOLAG1IB_03393</name>
</gene>
<dbReference type="SUPFAM" id="SSF50104">
    <property type="entry name" value="Translation proteins SH3-like domain"/>
    <property type="match status" value="1"/>
</dbReference>
<dbReference type="InterPro" id="IPR041988">
    <property type="entry name" value="Ribosomal_uL24_KOW"/>
</dbReference>
<keyword evidence="5" id="KW-1185">Reference proteome</keyword>
<evidence type="ECO:0000313" key="5">
    <source>
        <dbReference type="Proteomes" id="UP000059188"/>
    </source>
</evidence>
<keyword evidence="2" id="KW-0689">Ribosomal protein</keyword>
<protein>
    <recommendedName>
        <fullName evidence="6">KOW domain-containing protein</fullName>
    </recommendedName>
</protein>
<keyword evidence="3" id="KW-0687">Ribonucleoprotein</keyword>
<evidence type="ECO:0008006" key="6">
    <source>
        <dbReference type="Google" id="ProtNLM"/>
    </source>
</evidence>
<comment type="similarity">
    <text evidence="1">Belongs to the universal ribosomal protein uL24 family.</text>
</comment>
<organism evidence="4 5">
    <name type="scientific">Thanatephorus cucumeris (strain AG1-IB / isolate 7/3/14)</name>
    <name type="common">Lettuce bottom rot fungus</name>
    <name type="synonym">Rhizoctonia solani</name>
    <dbReference type="NCBI Taxonomy" id="1108050"/>
    <lineage>
        <taxon>Eukaryota</taxon>
        <taxon>Fungi</taxon>
        <taxon>Dikarya</taxon>
        <taxon>Basidiomycota</taxon>
        <taxon>Agaricomycotina</taxon>
        <taxon>Agaricomycetes</taxon>
        <taxon>Cantharellales</taxon>
        <taxon>Ceratobasidiaceae</taxon>
        <taxon>Rhizoctonia</taxon>
        <taxon>Rhizoctonia solani AG-1</taxon>
    </lineage>
</organism>
<dbReference type="OrthoDB" id="359154at2759"/>
<dbReference type="GO" id="GO:0005840">
    <property type="term" value="C:ribosome"/>
    <property type="evidence" value="ECO:0007669"/>
    <property type="project" value="UniProtKB-KW"/>
</dbReference>
<sequence length="398" mass="45593">MNSRFITDSRVTRDFRHLIQGPSFRQRGSRYPTKLTTSPNYPKPSDRIKYWNIVPGDTVRIVRGAHAENKKHEVLSVDKTRNFVYLKEVTMLRGHGESASRVSKPIHYSNLQLYLGVYELPDKTGEVKDTEVYATRISTSKPVYIPAARRWFWRRYAAGTSPQIPTPEGVAPRKNRTEIRWPEPKKRALPTVEFDYDTPLEAVREITWTPADVSEYSKYPPYFHIPAPTSQQRISVSQKMLAAKARAVQDAYIAGRLGDNVPMEQYLARELSNPHSRAKKQQRWQEAKEESDRLQVRFMKAAKEARKTSGSVTTVGLNLTKKQAAKEGLFLFESHIREAEKARGAKRAEQRGAVAKLERKKVRKARKAKKIEESLRNLVLEDAKNQVLPTTTQTHLAA</sequence>
<dbReference type="InterPro" id="IPR008991">
    <property type="entry name" value="Translation_prot_SH3-like_sf"/>
</dbReference>
<dbReference type="EMBL" id="LN679103">
    <property type="protein sequence ID" value="CEL59460.1"/>
    <property type="molecule type" value="Genomic_DNA"/>
</dbReference>
<evidence type="ECO:0000256" key="1">
    <source>
        <dbReference type="ARBA" id="ARBA00010618"/>
    </source>
</evidence>
<dbReference type="AlphaFoldDB" id="A0A0B7FP40"/>